<reference evidence="7" key="1">
    <citation type="journal article" date="2021" name="Environ. Microbiol.">
        <title>Genomic characterization of three novel Desulfobacterota classes expand the metabolic and phylogenetic diversity of the phylum.</title>
        <authorList>
            <person name="Murphy C.L."/>
            <person name="Biggerstaff J."/>
            <person name="Eichhorn A."/>
            <person name="Ewing E."/>
            <person name="Shahan R."/>
            <person name="Soriano D."/>
            <person name="Stewart S."/>
            <person name="VanMol K."/>
            <person name="Walker R."/>
            <person name="Walters P."/>
            <person name="Elshahed M.S."/>
            <person name="Youssef N.H."/>
        </authorList>
    </citation>
    <scope>NUCLEOTIDE SEQUENCE</scope>
    <source>
        <strain evidence="7">Zod_Metabat.24</strain>
    </source>
</reference>
<comment type="caution">
    <text evidence="7">The sequence shown here is derived from an EMBL/GenBank/DDBJ whole genome shotgun (WGS) entry which is preliminary data.</text>
</comment>
<dbReference type="InterPro" id="IPR051538">
    <property type="entry name" value="Acyl-CoA_Synth/Transferase"/>
</dbReference>
<evidence type="ECO:0000256" key="1">
    <source>
        <dbReference type="ARBA" id="ARBA00022598"/>
    </source>
</evidence>
<dbReference type="SUPFAM" id="SSF56059">
    <property type="entry name" value="Glutathione synthetase ATP-binding domain-like"/>
    <property type="match status" value="1"/>
</dbReference>
<dbReference type="InterPro" id="IPR013815">
    <property type="entry name" value="ATP_grasp_subdomain_1"/>
</dbReference>
<evidence type="ECO:0000313" key="7">
    <source>
        <dbReference type="EMBL" id="MBN1572905.1"/>
    </source>
</evidence>
<dbReference type="PANTHER" id="PTHR43334:SF1">
    <property type="entry name" value="3-HYDROXYPROPIONATE--COA LIGASE [ADP-FORMING]"/>
    <property type="match status" value="1"/>
</dbReference>
<evidence type="ECO:0000256" key="2">
    <source>
        <dbReference type="ARBA" id="ARBA00022741"/>
    </source>
</evidence>
<reference evidence="7" key="2">
    <citation type="submission" date="2021-01" db="EMBL/GenBank/DDBJ databases">
        <authorList>
            <person name="Hahn C.R."/>
            <person name="Youssef N.H."/>
            <person name="Elshahed M."/>
        </authorList>
    </citation>
    <scope>NUCLEOTIDE SEQUENCE</scope>
    <source>
        <strain evidence="7">Zod_Metabat.24</strain>
    </source>
</reference>
<dbReference type="InterPro" id="IPR011761">
    <property type="entry name" value="ATP-grasp"/>
</dbReference>
<name>A0A9D8KD40_9DELT</name>
<keyword evidence="1 7" id="KW-0436">Ligase</keyword>
<dbReference type="PANTHER" id="PTHR43334">
    <property type="entry name" value="ACETATE--COA LIGASE [ADP-FORMING]"/>
    <property type="match status" value="1"/>
</dbReference>
<evidence type="ECO:0000259" key="6">
    <source>
        <dbReference type="PROSITE" id="PS50975"/>
    </source>
</evidence>
<comment type="similarity">
    <text evidence="4">In the N-terminal section; belongs to the acetate CoA ligase alpha subunit family.</text>
</comment>
<accession>A0A9D8KD40</accession>
<dbReference type="PROSITE" id="PS50975">
    <property type="entry name" value="ATP_GRASP"/>
    <property type="match status" value="1"/>
</dbReference>
<gene>
    <name evidence="7" type="ORF">JW984_06865</name>
</gene>
<dbReference type="GO" id="GO:0016874">
    <property type="term" value="F:ligase activity"/>
    <property type="evidence" value="ECO:0007669"/>
    <property type="project" value="UniProtKB-KW"/>
</dbReference>
<dbReference type="Gene3D" id="3.30.470.20">
    <property type="entry name" value="ATP-grasp fold, B domain"/>
    <property type="match status" value="1"/>
</dbReference>
<keyword evidence="3 5" id="KW-0067">ATP-binding</keyword>
<feature type="domain" description="ATP-grasp" evidence="6">
    <location>
        <begin position="21"/>
        <end position="57"/>
    </location>
</feature>
<dbReference type="AlphaFoldDB" id="A0A9D8KD40"/>
<dbReference type="EMBL" id="JAFGIX010000032">
    <property type="protein sequence ID" value="MBN1572905.1"/>
    <property type="molecule type" value="Genomic_DNA"/>
</dbReference>
<dbReference type="FunFam" id="3.30.1490.20:FF:000020">
    <property type="entry name" value="Protein lysine acetyltransferase"/>
    <property type="match status" value="1"/>
</dbReference>
<evidence type="ECO:0000256" key="5">
    <source>
        <dbReference type="PROSITE-ProRule" id="PRU00409"/>
    </source>
</evidence>
<sequence>MDIIKKAVKEGQKSLSEHESKLFLKSYGITVTKEELASSPEEAIKIAKEIGYPVVLKGNSPELTHKTEMNVVELNLSNDDEVRAAYDRIMKTGVVPKGGILVQEMIKGQRELVIGLTRDPQFGPCVMFGLGGIYTEILKDVSFRVAPLTEYDAMQMMEEISAKKILDEFRGKPAVNKKLLAEALISVGKIGLEHEAVKEIDINPLIILGDKPIAVDALVILGNGKDK</sequence>
<protein>
    <submittedName>
        <fullName evidence="7">Acetate--CoA ligase family protein</fullName>
    </submittedName>
</protein>
<organism evidence="7 8">
    <name type="scientific">Candidatus Zymogenus saltonus</name>
    <dbReference type="NCBI Taxonomy" id="2844893"/>
    <lineage>
        <taxon>Bacteria</taxon>
        <taxon>Deltaproteobacteria</taxon>
        <taxon>Candidatus Zymogenia</taxon>
        <taxon>Candidatus Zymogeniales</taxon>
        <taxon>Candidatus Zymogenaceae</taxon>
        <taxon>Candidatus Zymogenus</taxon>
    </lineage>
</organism>
<dbReference type="GO" id="GO:0046872">
    <property type="term" value="F:metal ion binding"/>
    <property type="evidence" value="ECO:0007669"/>
    <property type="project" value="InterPro"/>
</dbReference>
<dbReference type="Proteomes" id="UP000809273">
    <property type="component" value="Unassembled WGS sequence"/>
</dbReference>
<dbReference type="Pfam" id="PF13549">
    <property type="entry name" value="ATP-grasp_5"/>
    <property type="match status" value="1"/>
</dbReference>
<evidence type="ECO:0000313" key="8">
    <source>
        <dbReference type="Proteomes" id="UP000809273"/>
    </source>
</evidence>
<dbReference type="Gene3D" id="3.30.1490.20">
    <property type="entry name" value="ATP-grasp fold, A domain"/>
    <property type="match status" value="1"/>
</dbReference>
<keyword evidence="2 5" id="KW-0547">Nucleotide-binding</keyword>
<dbReference type="GO" id="GO:0005524">
    <property type="term" value="F:ATP binding"/>
    <property type="evidence" value="ECO:0007669"/>
    <property type="project" value="UniProtKB-UniRule"/>
</dbReference>
<proteinExistence type="inferred from homology"/>
<evidence type="ECO:0000256" key="4">
    <source>
        <dbReference type="ARBA" id="ARBA00060888"/>
    </source>
</evidence>
<evidence type="ECO:0000256" key="3">
    <source>
        <dbReference type="ARBA" id="ARBA00022840"/>
    </source>
</evidence>